<name>A0A9K3GSI5_HELAN</name>
<organism evidence="1 2">
    <name type="scientific">Helianthus annuus</name>
    <name type="common">Common sunflower</name>
    <dbReference type="NCBI Taxonomy" id="4232"/>
    <lineage>
        <taxon>Eukaryota</taxon>
        <taxon>Viridiplantae</taxon>
        <taxon>Streptophyta</taxon>
        <taxon>Embryophyta</taxon>
        <taxon>Tracheophyta</taxon>
        <taxon>Spermatophyta</taxon>
        <taxon>Magnoliopsida</taxon>
        <taxon>eudicotyledons</taxon>
        <taxon>Gunneridae</taxon>
        <taxon>Pentapetalae</taxon>
        <taxon>asterids</taxon>
        <taxon>campanulids</taxon>
        <taxon>Asterales</taxon>
        <taxon>Asteraceae</taxon>
        <taxon>Asteroideae</taxon>
        <taxon>Heliantheae alliance</taxon>
        <taxon>Heliantheae</taxon>
        <taxon>Helianthus</taxon>
    </lineage>
</organism>
<evidence type="ECO:0000313" key="1">
    <source>
        <dbReference type="EMBL" id="KAF5753193.1"/>
    </source>
</evidence>
<keyword evidence="1" id="KW-0496">Mitochondrion</keyword>
<gene>
    <name evidence="1" type="ORF">HanXRQr2_MTg0835571</name>
</gene>
<sequence length="62" mass="6512">MDVENPVFLSISSAAVSIPIGEAADRAVYLSSESRGVGQERTLLDSSGSGSPHHLSHFLICL</sequence>
<comment type="caution">
    <text evidence="1">The sequence shown here is derived from an EMBL/GenBank/DDBJ whole genome shotgun (WGS) entry which is preliminary data.</text>
</comment>
<accession>A0A9K3GSI5</accession>
<reference evidence="1" key="1">
    <citation type="journal article" date="2017" name="Nature">
        <title>The sunflower genome provides insights into oil metabolism, flowering and Asterid evolution.</title>
        <authorList>
            <person name="Badouin H."/>
            <person name="Gouzy J."/>
            <person name="Grassa C.J."/>
            <person name="Murat F."/>
            <person name="Staton S.E."/>
            <person name="Cottret L."/>
            <person name="Lelandais-Briere C."/>
            <person name="Owens G.L."/>
            <person name="Carrere S."/>
            <person name="Mayjonade B."/>
            <person name="Legrand L."/>
            <person name="Gill N."/>
            <person name="Kane N.C."/>
            <person name="Bowers J.E."/>
            <person name="Hubner S."/>
            <person name="Bellec A."/>
            <person name="Berard A."/>
            <person name="Berges H."/>
            <person name="Blanchet N."/>
            <person name="Boniface M.C."/>
            <person name="Brunel D."/>
            <person name="Catrice O."/>
            <person name="Chaidir N."/>
            <person name="Claudel C."/>
            <person name="Donnadieu C."/>
            <person name="Faraut T."/>
            <person name="Fievet G."/>
            <person name="Helmstetter N."/>
            <person name="King M."/>
            <person name="Knapp S.J."/>
            <person name="Lai Z."/>
            <person name="Le Paslier M.C."/>
            <person name="Lippi Y."/>
            <person name="Lorenzon L."/>
            <person name="Mandel J.R."/>
            <person name="Marage G."/>
            <person name="Marchand G."/>
            <person name="Marquand E."/>
            <person name="Bret-Mestries E."/>
            <person name="Morien E."/>
            <person name="Nambeesan S."/>
            <person name="Nguyen T."/>
            <person name="Pegot-Espagnet P."/>
            <person name="Pouilly N."/>
            <person name="Raftis F."/>
            <person name="Sallet E."/>
            <person name="Schiex T."/>
            <person name="Thomas J."/>
            <person name="Vandecasteele C."/>
            <person name="Vares D."/>
            <person name="Vear F."/>
            <person name="Vautrin S."/>
            <person name="Crespi M."/>
            <person name="Mangin B."/>
            <person name="Burke J.M."/>
            <person name="Salse J."/>
            <person name="Munos S."/>
            <person name="Vincourt P."/>
            <person name="Rieseberg L.H."/>
            <person name="Langlade N.B."/>
        </authorList>
    </citation>
    <scope>NUCLEOTIDE SEQUENCE</scope>
    <source>
        <tissue evidence="1">Leaves</tissue>
    </source>
</reference>
<protein>
    <submittedName>
        <fullName evidence="1">Uncharacterized protein</fullName>
    </submittedName>
</protein>
<dbReference type="Proteomes" id="UP000215914">
    <property type="component" value="Unassembled WGS sequence"/>
</dbReference>
<evidence type="ECO:0000313" key="2">
    <source>
        <dbReference type="Proteomes" id="UP000215914"/>
    </source>
</evidence>
<dbReference type="AlphaFoldDB" id="A0A9K3GSI5"/>
<keyword evidence="2" id="KW-1185">Reference proteome</keyword>
<reference evidence="1" key="2">
    <citation type="submission" date="2020-06" db="EMBL/GenBank/DDBJ databases">
        <title>Helianthus annuus Genome sequencing and assembly Release 2.</title>
        <authorList>
            <person name="Gouzy J."/>
            <person name="Langlade N."/>
            <person name="Munos S."/>
        </authorList>
    </citation>
    <scope>NUCLEOTIDE SEQUENCE</scope>
    <source>
        <tissue evidence="1">Leaves</tissue>
    </source>
</reference>
<proteinExistence type="predicted"/>
<dbReference type="EMBL" id="MNCJ02000334">
    <property type="protein sequence ID" value="KAF5753193.1"/>
    <property type="molecule type" value="Genomic_DNA"/>
</dbReference>
<geneLocation type="mitochondrion" evidence="1"/>